<dbReference type="EMBL" id="JAHRHJ020000002">
    <property type="protein sequence ID" value="KAH9324321.1"/>
    <property type="molecule type" value="Genomic_DNA"/>
</dbReference>
<dbReference type="InterPro" id="IPR043128">
    <property type="entry name" value="Rev_trsase/Diguanyl_cyclase"/>
</dbReference>
<organism evidence="3 4">
    <name type="scientific">Taxus chinensis</name>
    <name type="common">Chinese yew</name>
    <name type="synonym">Taxus wallichiana var. chinensis</name>
    <dbReference type="NCBI Taxonomy" id="29808"/>
    <lineage>
        <taxon>Eukaryota</taxon>
        <taxon>Viridiplantae</taxon>
        <taxon>Streptophyta</taxon>
        <taxon>Embryophyta</taxon>
        <taxon>Tracheophyta</taxon>
        <taxon>Spermatophyta</taxon>
        <taxon>Pinopsida</taxon>
        <taxon>Pinidae</taxon>
        <taxon>Conifers II</taxon>
        <taxon>Cupressales</taxon>
        <taxon>Taxaceae</taxon>
        <taxon>Taxus</taxon>
    </lineage>
</organism>
<reference evidence="3 4" key="1">
    <citation type="journal article" date="2021" name="Nat. Plants">
        <title>The Taxus genome provides insights into paclitaxel biosynthesis.</title>
        <authorList>
            <person name="Xiong X."/>
            <person name="Gou J."/>
            <person name="Liao Q."/>
            <person name="Li Y."/>
            <person name="Zhou Q."/>
            <person name="Bi G."/>
            <person name="Li C."/>
            <person name="Du R."/>
            <person name="Wang X."/>
            <person name="Sun T."/>
            <person name="Guo L."/>
            <person name="Liang H."/>
            <person name="Lu P."/>
            <person name="Wu Y."/>
            <person name="Zhang Z."/>
            <person name="Ro D.K."/>
            <person name="Shang Y."/>
            <person name="Huang S."/>
            <person name="Yan J."/>
        </authorList>
    </citation>
    <scope>NUCLEOTIDE SEQUENCE [LARGE SCALE GENOMIC DNA]</scope>
    <source>
        <strain evidence="3">Ta-2019</strain>
    </source>
</reference>
<feature type="non-terminal residue" evidence="3">
    <location>
        <position position="85"/>
    </location>
</feature>
<feature type="region of interest" description="Disordered" evidence="1">
    <location>
        <begin position="61"/>
        <end position="85"/>
    </location>
</feature>
<dbReference type="Pfam" id="PF17919">
    <property type="entry name" value="RT_RNaseH_2"/>
    <property type="match status" value="1"/>
</dbReference>
<dbReference type="SUPFAM" id="SSF56672">
    <property type="entry name" value="DNA/RNA polymerases"/>
    <property type="match status" value="1"/>
</dbReference>
<dbReference type="PANTHER" id="PTHR34072:SF52">
    <property type="entry name" value="RIBONUCLEASE H"/>
    <property type="match status" value="1"/>
</dbReference>
<evidence type="ECO:0000313" key="4">
    <source>
        <dbReference type="Proteomes" id="UP000824469"/>
    </source>
</evidence>
<keyword evidence="4" id="KW-1185">Reference proteome</keyword>
<feature type="non-terminal residue" evidence="3">
    <location>
        <position position="1"/>
    </location>
</feature>
<protein>
    <recommendedName>
        <fullName evidence="2">Reverse transcriptase/retrotransposon-derived protein RNase H-like domain-containing protein</fullName>
    </recommendedName>
</protein>
<dbReference type="AlphaFoldDB" id="A0AA38LHY4"/>
<proteinExistence type="predicted"/>
<evidence type="ECO:0000313" key="3">
    <source>
        <dbReference type="EMBL" id="KAH9324321.1"/>
    </source>
</evidence>
<gene>
    <name evidence="3" type="ORF">KI387_004499</name>
</gene>
<accession>A0AA38LHY4</accession>
<dbReference type="InterPro" id="IPR043502">
    <property type="entry name" value="DNA/RNA_pol_sf"/>
</dbReference>
<dbReference type="InterPro" id="IPR041577">
    <property type="entry name" value="RT_RNaseH_2"/>
</dbReference>
<sequence>IAQPLTQFLKKDVTYEPGNKVHEAFEQLKEALVSSPILKNPDWSKPFIVYTDASDAAIGSTLSQKDENGNEHPVYFGSRQMSSAK</sequence>
<name>A0AA38LHY4_TAXCH</name>
<evidence type="ECO:0000256" key="1">
    <source>
        <dbReference type="SAM" id="MobiDB-lite"/>
    </source>
</evidence>
<dbReference type="Proteomes" id="UP000824469">
    <property type="component" value="Unassembled WGS sequence"/>
</dbReference>
<dbReference type="PANTHER" id="PTHR34072">
    <property type="entry name" value="ENZYMATIC POLYPROTEIN-RELATED"/>
    <property type="match status" value="1"/>
</dbReference>
<dbReference type="Gene3D" id="3.30.70.270">
    <property type="match status" value="1"/>
</dbReference>
<comment type="caution">
    <text evidence="3">The sequence shown here is derived from an EMBL/GenBank/DDBJ whole genome shotgun (WGS) entry which is preliminary data.</text>
</comment>
<feature type="domain" description="Reverse transcriptase/retrotransposon-derived protein RNase H-like" evidence="2">
    <location>
        <begin position="20"/>
        <end position="84"/>
    </location>
</feature>
<evidence type="ECO:0000259" key="2">
    <source>
        <dbReference type="Pfam" id="PF17919"/>
    </source>
</evidence>